<feature type="transmembrane region" description="Helical" evidence="1">
    <location>
        <begin position="21"/>
        <end position="49"/>
    </location>
</feature>
<comment type="caution">
    <text evidence="2">The sequence shown here is derived from an EMBL/GenBank/DDBJ whole genome shotgun (WGS) entry which is preliminary data.</text>
</comment>
<evidence type="ECO:0000313" key="2">
    <source>
        <dbReference type="EMBL" id="KKL20654.1"/>
    </source>
</evidence>
<gene>
    <name evidence="2" type="ORF">LCGC14_2453290</name>
</gene>
<evidence type="ECO:0000256" key="1">
    <source>
        <dbReference type="SAM" id="Phobius"/>
    </source>
</evidence>
<keyword evidence="1" id="KW-0472">Membrane</keyword>
<accession>A0A0F9BFF8</accession>
<feature type="transmembrane region" description="Helical" evidence="1">
    <location>
        <begin position="55"/>
        <end position="77"/>
    </location>
</feature>
<dbReference type="EMBL" id="LAZR01038017">
    <property type="protein sequence ID" value="KKL20654.1"/>
    <property type="molecule type" value="Genomic_DNA"/>
</dbReference>
<protein>
    <submittedName>
        <fullName evidence="2">Uncharacterized protein</fullName>
    </submittedName>
</protein>
<proteinExistence type="predicted"/>
<reference evidence="2" key="1">
    <citation type="journal article" date="2015" name="Nature">
        <title>Complex archaea that bridge the gap between prokaryotes and eukaryotes.</title>
        <authorList>
            <person name="Spang A."/>
            <person name="Saw J.H."/>
            <person name="Jorgensen S.L."/>
            <person name="Zaremba-Niedzwiedzka K."/>
            <person name="Martijn J."/>
            <person name="Lind A.E."/>
            <person name="van Eijk R."/>
            <person name="Schleper C."/>
            <person name="Guy L."/>
            <person name="Ettema T.J."/>
        </authorList>
    </citation>
    <scope>NUCLEOTIDE SEQUENCE</scope>
</reference>
<keyword evidence="1" id="KW-0812">Transmembrane</keyword>
<keyword evidence="1" id="KW-1133">Transmembrane helix</keyword>
<dbReference type="AlphaFoldDB" id="A0A0F9BFF8"/>
<organism evidence="2">
    <name type="scientific">marine sediment metagenome</name>
    <dbReference type="NCBI Taxonomy" id="412755"/>
    <lineage>
        <taxon>unclassified sequences</taxon>
        <taxon>metagenomes</taxon>
        <taxon>ecological metagenomes</taxon>
    </lineage>
</organism>
<sequence>MRQEIKSAIESLIVGPAKKVGFWMALTIVAATFFSLAIIFLAVGAFQLLATLVGAAWIAYLIIGSILFVGGVILLLLRPRGGDKDGK</sequence>
<name>A0A0F9BFF8_9ZZZZ</name>